<reference evidence="8 10" key="2">
    <citation type="submission" date="2018-03" db="EMBL/GenBank/DDBJ databases">
        <title>Genomic Encyclopedia of Archaeal and Bacterial Type Strains, Phase II (KMG-II): from individual species to whole genera.</title>
        <authorList>
            <person name="Goeker M."/>
        </authorList>
    </citation>
    <scope>NUCLEOTIDE SEQUENCE [LARGE SCALE GENOMIC DNA]</scope>
    <source>
        <strain evidence="8 10">DSM 25227</strain>
    </source>
</reference>
<evidence type="ECO:0000313" key="10">
    <source>
        <dbReference type="Proteomes" id="UP000245839"/>
    </source>
</evidence>
<evidence type="ECO:0000259" key="7">
    <source>
        <dbReference type="Pfam" id="PF09335"/>
    </source>
</evidence>
<dbReference type="PANTHER" id="PTHR12677">
    <property type="entry name" value="GOLGI APPARATUS MEMBRANE PROTEIN TVP38-RELATED"/>
    <property type="match status" value="1"/>
</dbReference>
<evidence type="ECO:0000256" key="4">
    <source>
        <dbReference type="ARBA" id="ARBA00022989"/>
    </source>
</evidence>
<sequence>MSSRIAIDWKIWLWPVLLAGLALSAWFLPWDDWVPALRDWVRSHGALSTVVFVIVYVIVVILPLPAAAMSVVGGLAFGWWGFPLSLLGSVLGAIPPYLIGRTWLRGLLLRRFPGPKVAAADRAIANNAVLFVTLLRITPILPFTVQNWLLGLTDVRIGPYIYATLVGLAPGTLAMVWVGEMGGLATADAGRAQLILAGGGLLAFGAMVIWLTRVATRELRAAGFGAPD</sequence>
<comment type="similarity">
    <text evidence="6">Belongs to the TVP38/TMEM64 family.</text>
</comment>
<evidence type="ECO:0000256" key="3">
    <source>
        <dbReference type="ARBA" id="ARBA00022692"/>
    </source>
</evidence>
<protein>
    <recommendedName>
        <fullName evidence="6">TVP38/TMEM64 family membrane protein</fullName>
    </recommendedName>
</protein>
<keyword evidence="10" id="KW-1185">Reference proteome</keyword>
<dbReference type="InterPro" id="IPR032816">
    <property type="entry name" value="VTT_dom"/>
</dbReference>
<proteinExistence type="inferred from homology"/>
<dbReference type="InterPro" id="IPR015414">
    <property type="entry name" value="TMEM64"/>
</dbReference>
<keyword evidence="2 6" id="KW-1003">Cell membrane</keyword>
<dbReference type="EMBL" id="UETC01000005">
    <property type="protein sequence ID" value="SSA46861.1"/>
    <property type="molecule type" value="Genomic_DNA"/>
</dbReference>
<evidence type="ECO:0000313" key="11">
    <source>
        <dbReference type="Proteomes" id="UP000251571"/>
    </source>
</evidence>
<feature type="domain" description="VTT" evidence="7">
    <location>
        <begin position="64"/>
        <end position="180"/>
    </location>
</feature>
<evidence type="ECO:0000256" key="2">
    <source>
        <dbReference type="ARBA" id="ARBA00022475"/>
    </source>
</evidence>
<evidence type="ECO:0000256" key="6">
    <source>
        <dbReference type="RuleBase" id="RU366058"/>
    </source>
</evidence>
<feature type="transmembrane region" description="Helical" evidence="6">
    <location>
        <begin position="157"/>
        <end position="178"/>
    </location>
</feature>
<feature type="transmembrane region" description="Helical" evidence="6">
    <location>
        <begin position="190"/>
        <end position="211"/>
    </location>
</feature>
<dbReference type="Pfam" id="PF09335">
    <property type="entry name" value="VTT_dom"/>
    <property type="match status" value="1"/>
</dbReference>
<comment type="subcellular location">
    <subcellularLocation>
        <location evidence="1 6">Cell membrane</location>
        <topology evidence="1 6">Multi-pass membrane protein</topology>
    </subcellularLocation>
</comment>
<evidence type="ECO:0000313" key="8">
    <source>
        <dbReference type="EMBL" id="PWJ18335.1"/>
    </source>
</evidence>
<dbReference type="Proteomes" id="UP000251571">
    <property type="component" value="Unassembled WGS sequence"/>
</dbReference>
<reference evidence="9 11" key="1">
    <citation type="submission" date="2016-10" db="EMBL/GenBank/DDBJ databases">
        <authorList>
            <person name="Cai Z."/>
        </authorList>
    </citation>
    <scope>NUCLEOTIDE SEQUENCE [LARGE SCALE GENOMIC DNA]</scope>
    <source>
        <strain evidence="9 11">DSM 25227</strain>
    </source>
</reference>
<accession>A0A2Y9AQW5</accession>
<name>A0A2Y9AQW5_9RHOB</name>
<organism evidence="9 11">
    <name type="scientific">Jannaschia seohaensis</name>
    <dbReference type="NCBI Taxonomy" id="475081"/>
    <lineage>
        <taxon>Bacteria</taxon>
        <taxon>Pseudomonadati</taxon>
        <taxon>Pseudomonadota</taxon>
        <taxon>Alphaproteobacteria</taxon>
        <taxon>Rhodobacterales</taxon>
        <taxon>Roseobacteraceae</taxon>
        <taxon>Jannaschia</taxon>
    </lineage>
</organism>
<keyword evidence="5 6" id="KW-0472">Membrane</keyword>
<dbReference type="Proteomes" id="UP000245839">
    <property type="component" value="Unassembled WGS sequence"/>
</dbReference>
<evidence type="ECO:0000256" key="5">
    <source>
        <dbReference type="ARBA" id="ARBA00023136"/>
    </source>
</evidence>
<feature type="transmembrane region" description="Helical" evidence="6">
    <location>
        <begin position="12"/>
        <end position="30"/>
    </location>
</feature>
<dbReference type="GO" id="GO:0005886">
    <property type="term" value="C:plasma membrane"/>
    <property type="evidence" value="ECO:0007669"/>
    <property type="project" value="UniProtKB-SubCell"/>
</dbReference>
<keyword evidence="3 6" id="KW-0812">Transmembrane</keyword>
<dbReference type="AlphaFoldDB" id="A0A2Y9AQW5"/>
<feature type="transmembrane region" description="Helical" evidence="6">
    <location>
        <begin position="124"/>
        <end position="145"/>
    </location>
</feature>
<gene>
    <name evidence="8" type="ORF">BCF38_105324</name>
    <name evidence="9" type="ORF">SAMN05421539_105324</name>
</gene>
<feature type="transmembrane region" description="Helical" evidence="6">
    <location>
        <begin position="50"/>
        <end position="77"/>
    </location>
</feature>
<dbReference type="PANTHER" id="PTHR12677:SF59">
    <property type="entry name" value="GOLGI APPARATUS MEMBRANE PROTEIN TVP38-RELATED"/>
    <property type="match status" value="1"/>
</dbReference>
<keyword evidence="4 6" id="KW-1133">Transmembrane helix</keyword>
<evidence type="ECO:0000313" key="9">
    <source>
        <dbReference type="EMBL" id="SSA46861.1"/>
    </source>
</evidence>
<evidence type="ECO:0000256" key="1">
    <source>
        <dbReference type="ARBA" id="ARBA00004651"/>
    </source>
</evidence>
<feature type="transmembrane region" description="Helical" evidence="6">
    <location>
        <begin position="84"/>
        <end position="104"/>
    </location>
</feature>
<dbReference type="OrthoDB" id="9779114at2"/>
<dbReference type="RefSeq" id="WP_109564795.1">
    <property type="nucleotide sequence ID" value="NZ_QGDJ01000005.1"/>
</dbReference>
<dbReference type="EMBL" id="QGDJ01000005">
    <property type="protein sequence ID" value="PWJ18335.1"/>
    <property type="molecule type" value="Genomic_DNA"/>
</dbReference>